<organism evidence="1 2">
    <name type="scientific">Caerostris darwini</name>
    <dbReference type="NCBI Taxonomy" id="1538125"/>
    <lineage>
        <taxon>Eukaryota</taxon>
        <taxon>Metazoa</taxon>
        <taxon>Ecdysozoa</taxon>
        <taxon>Arthropoda</taxon>
        <taxon>Chelicerata</taxon>
        <taxon>Arachnida</taxon>
        <taxon>Araneae</taxon>
        <taxon>Araneomorphae</taxon>
        <taxon>Entelegynae</taxon>
        <taxon>Araneoidea</taxon>
        <taxon>Araneidae</taxon>
        <taxon>Caerostris</taxon>
    </lineage>
</organism>
<dbReference type="EMBL" id="BPLQ01004772">
    <property type="protein sequence ID" value="GIY10572.1"/>
    <property type="molecule type" value="Genomic_DNA"/>
</dbReference>
<sequence length="267" mass="29712">MSEFRMESVLGNRSSVKITFSEPNGSASQHDKEDERWKKVAEIEVGVLNWVLMPPVQRTAAEMWVQKPNAFLPGTLHRKPRCRAHKHLLQVPAEYMENEVLPALPGAPWQKNVLRYFPVEAFPTRKAPGMPTSMVPFSCFSRNGQTSSHAVSEASAVVPVLVGLGATRGSVRAESLRRALQNIEHAHECAPRVLSLVGKCSPGSTHVIRIDPHWVNNRCCRFGHDTKGFQKDATMLKDAVKGFWHDTKEAIHSNKGFTHAMKGSNSC</sequence>
<proteinExistence type="predicted"/>
<protein>
    <submittedName>
        <fullName evidence="1">Uncharacterized protein</fullName>
    </submittedName>
</protein>
<evidence type="ECO:0000313" key="2">
    <source>
        <dbReference type="Proteomes" id="UP001054837"/>
    </source>
</evidence>
<dbReference type="AlphaFoldDB" id="A0AAV4QR29"/>
<reference evidence="1 2" key="1">
    <citation type="submission" date="2021-06" db="EMBL/GenBank/DDBJ databases">
        <title>Caerostris darwini draft genome.</title>
        <authorList>
            <person name="Kono N."/>
            <person name="Arakawa K."/>
        </authorList>
    </citation>
    <scope>NUCLEOTIDE SEQUENCE [LARGE SCALE GENOMIC DNA]</scope>
</reference>
<dbReference type="Proteomes" id="UP001054837">
    <property type="component" value="Unassembled WGS sequence"/>
</dbReference>
<accession>A0AAV4QR29</accession>
<gene>
    <name evidence="1" type="ORF">CDAR_91861</name>
</gene>
<comment type="caution">
    <text evidence="1">The sequence shown here is derived from an EMBL/GenBank/DDBJ whole genome shotgun (WGS) entry which is preliminary data.</text>
</comment>
<evidence type="ECO:0000313" key="1">
    <source>
        <dbReference type="EMBL" id="GIY10572.1"/>
    </source>
</evidence>
<name>A0AAV4QR29_9ARAC</name>
<keyword evidence="2" id="KW-1185">Reference proteome</keyword>